<accession>A0A3B8WKG4</accession>
<comment type="caution">
    <text evidence="2">The sequence shown here is derived from an EMBL/GenBank/DDBJ whole genome shotgun (WGS) entry which is preliminary data.</text>
</comment>
<evidence type="ECO:0000313" key="2">
    <source>
        <dbReference type="EMBL" id="HAC30671.1"/>
    </source>
</evidence>
<dbReference type="AlphaFoldDB" id="A0A3B8WKG4"/>
<dbReference type="EMBL" id="DLYI01000313">
    <property type="protein sequence ID" value="HAC30671.1"/>
    <property type="molecule type" value="Genomic_DNA"/>
</dbReference>
<sequence length="112" mass="12388">MRIADYQAEQEAKAKREAEEAARRQAEQKAQEEAAARVQTDTVADPATTEKKPACQMPPLNFADTKPEQVTISAEEYAQLVHNSKMYLALAAAGVDNWEGYDLAMEIMQEAA</sequence>
<reference evidence="2 3" key="1">
    <citation type="journal article" date="2018" name="Nat. Biotechnol.">
        <title>A standardized bacterial taxonomy based on genome phylogeny substantially revises the tree of life.</title>
        <authorList>
            <person name="Parks D.H."/>
            <person name="Chuvochina M."/>
            <person name="Waite D.W."/>
            <person name="Rinke C."/>
            <person name="Skarshewski A."/>
            <person name="Chaumeil P.A."/>
            <person name="Hugenholtz P."/>
        </authorList>
    </citation>
    <scope>NUCLEOTIDE SEQUENCE [LARGE SCALE GENOMIC DNA]</scope>
    <source>
        <strain evidence="2">UBA9049</strain>
    </source>
</reference>
<gene>
    <name evidence="2" type="ORF">DCF82_23135</name>
</gene>
<name>A0A3B8WKG4_MARNT</name>
<feature type="compositionally biased region" description="Basic and acidic residues" evidence="1">
    <location>
        <begin position="10"/>
        <end position="35"/>
    </location>
</feature>
<dbReference type="InterPro" id="IPR058007">
    <property type="entry name" value="Gp5.9"/>
</dbReference>
<dbReference type="Pfam" id="PF25708">
    <property type="entry name" value="Phage_T7_Gp5_9"/>
    <property type="match status" value="1"/>
</dbReference>
<proteinExistence type="predicted"/>
<dbReference type="Proteomes" id="UP000261325">
    <property type="component" value="Unassembled WGS sequence"/>
</dbReference>
<protein>
    <submittedName>
        <fullName evidence="2">Uncharacterized protein</fullName>
    </submittedName>
</protein>
<evidence type="ECO:0000313" key="3">
    <source>
        <dbReference type="Proteomes" id="UP000261325"/>
    </source>
</evidence>
<feature type="region of interest" description="Disordered" evidence="1">
    <location>
        <begin position="1"/>
        <end position="61"/>
    </location>
</feature>
<organism evidence="2 3">
    <name type="scientific">Marinobacter nauticus</name>
    <name type="common">Marinobacter hydrocarbonoclasticus</name>
    <name type="synonym">Marinobacter aquaeolei</name>
    <dbReference type="NCBI Taxonomy" id="2743"/>
    <lineage>
        <taxon>Bacteria</taxon>
        <taxon>Pseudomonadati</taxon>
        <taxon>Pseudomonadota</taxon>
        <taxon>Gammaproteobacteria</taxon>
        <taxon>Pseudomonadales</taxon>
        <taxon>Marinobacteraceae</taxon>
        <taxon>Marinobacter</taxon>
    </lineage>
</organism>
<evidence type="ECO:0000256" key="1">
    <source>
        <dbReference type="SAM" id="MobiDB-lite"/>
    </source>
</evidence>